<organism evidence="1 2">
    <name type="scientific">Flavobacterium frigidarium</name>
    <dbReference type="NCBI Taxonomy" id="99286"/>
    <lineage>
        <taxon>Bacteria</taxon>
        <taxon>Pseudomonadati</taxon>
        <taxon>Bacteroidota</taxon>
        <taxon>Flavobacteriia</taxon>
        <taxon>Flavobacteriales</taxon>
        <taxon>Flavobacteriaceae</taxon>
        <taxon>Flavobacterium</taxon>
    </lineage>
</organism>
<evidence type="ECO:0000313" key="1">
    <source>
        <dbReference type="EMBL" id="MEZ7514500.1"/>
    </source>
</evidence>
<dbReference type="Proteomes" id="UP001568894">
    <property type="component" value="Unassembled WGS sequence"/>
</dbReference>
<accession>A0ABV4KA19</accession>
<sequence length="74" mass="8945">MKPLLEKNILKDATINKVQFDKEWFYNFDDIAFYLKEDLSEVDTIFLPMLIDGEREFVKCCTFEDIIRGRKEFK</sequence>
<dbReference type="EMBL" id="JASMRN010000003">
    <property type="protein sequence ID" value="MEZ7514500.1"/>
    <property type="molecule type" value="Genomic_DNA"/>
</dbReference>
<keyword evidence="2" id="KW-1185">Reference proteome</keyword>
<gene>
    <name evidence="1" type="ORF">QO192_04290</name>
</gene>
<proteinExistence type="predicted"/>
<comment type="caution">
    <text evidence="1">The sequence shown here is derived from an EMBL/GenBank/DDBJ whole genome shotgun (WGS) entry which is preliminary data.</text>
</comment>
<name>A0ABV4KA19_9FLAO</name>
<dbReference type="RefSeq" id="WP_371568338.1">
    <property type="nucleotide sequence ID" value="NZ_JASMRN010000003.1"/>
</dbReference>
<protein>
    <submittedName>
        <fullName evidence="1">Uncharacterized protein</fullName>
    </submittedName>
</protein>
<reference evidence="1 2" key="1">
    <citation type="submission" date="2023-05" db="EMBL/GenBank/DDBJ databases">
        <title>Adaptations of aquatic viruses from atmosphere-close ecosystems of the Central Arctic Ocean.</title>
        <authorList>
            <person name="Rahlff J."/>
            <person name="Holmfeldt K."/>
        </authorList>
    </citation>
    <scope>NUCLEOTIDE SEQUENCE [LARGE SCALE GENOMIC DNA]</scope>
    <source>
        <strain evidence="1 2">Arc14</strain>
    </source>
</reference>
<evidence type="ECO:0000313" key="2">
    <source>
        <dbReference type="Proteomes" id="UP001568894"/>
    </source>
</evidence>